<accession>A0A382LWA5</accession>
<name>A0A382LWA5_9ZZZZ</name>
<evidence type="ECO:0000313" key="1">
    <source>
        <dbReference type="EMBL" id="SVC39627.1"/>
    </source>
</evidence>
<dbReference type="AlphaFoldDB" id="A0A382LWA5"/>
<feature type="non-terminal residue" evidence="1">
    <location>
        <position position="25"/>
    </location>
</feature>
<dbReference type="EMBL" id="UINC01088951">
    <property type="protein sequence ID" value="SVC39627.1"/>
    <property type="molecule type" value="Genomic_DNA"/>
</dbReference>
<gene>
    <name evidence="1" type="ORF">METZ01_LOCUS292481</name>
</gene>
<sequence length="25" mass="2928">TTNSVPHIHLVLKIMWENKTPRTVI</sequence>
<reference evidence="1" key="1">
    <citation type="submission" date="2018-05" db="EMBL/GenBank/DDBJ databases">
        <authorList>
            <person name="Lanie J.A."/>
            <person name="Ng W.-L."/>
            <person name="Kazmierczak K.M."/>
            <person name="Andrzejewski T.M."/>
            <person name="Davidsen T.M."/>
            <person name="Wayne K.J."/>
            <person name="Tettelin H."/>
            <person name="Glass J.I."/>
            <person name="Rusch D."/>
            <person name="Podicherti R."/>
            <person name="Tsui H.-C.T."/>
            <person name="Winkler M.E."/>
        </authorList>
    </citation>
    <scope>NUCLEOTIDE SEQUENCE</scope>
</reference>
<protein>
    <submittedName>
        <fullName evidence="1">Uncharacterized protein</fullName>
    </submittedName>
</protein>
<feature type="non-terminal residue" evidence="1">
    <location>
        <position position="1"/>
    </location>
</feature>
<organism evidence="1">
    <name type="scientific">marine metagenome</name>
    <dbReference type="NCBI Taxonomy" id="408172"/>
    <lineage>
        <taxon>unclassified sequences</taxon>
        <taxon>metagenomes</taxon>
        <taxon>ecological metagenomes</taxon>
    </lineage>
</organism>
<proteinExistence type="predicted"/>